<accession>A0ABR4NMR4</accession>
<name>A0ABR4NMR4_9SACH</name>
<evidence type="ECO:0000256" key="2">
    <source>
        <dbReference type="ARBA" id="ARBA00023155"/>
    </source>
</evidence>
<feature type="compositionally biased region" description="Polar residues" evidence="5">
    <location>
        <begin position="153"/>
        <end position="163"/>
    </location>
</feature>
<dbReference type="CDD" id="cd00086">
    <property type="entry name" value="homeodomain"/>
    <property type="match status" value="1"/>
</dbReference>
<feature type="domain" description="Homeobox" evidence="6">
    <location>
        <begin position="80"/>
        <end position="143"/>
    </location>
</feature>
<evidence type="ECO:0000259" key="6">
    <source>
        <dbReference type="PROSITE" id="PS50071"/>
    </source>
</evidence>
<keyword evidence="8" id="KW-1185">Reference proteome</keyword>
<feature type="region of interest" description="Disordered" evidence="5">
    <location>
        <begin position="153"/>
        <end position="175"/>
    </location>
</feature>
<feature type="region of interest" description="Disordered" evidence="5">
    <location>
        <begin position="30"/>
        <end position="50"/>
    </location>
</feature>
<proteinExistence type="predicted"/>
<keyword evidence="3 4" id="KW-0539">Nucleus</keyword>
<organism evidence="7 8">
    <name type="scientific">Nakaseomyces bracarensis</name>
    <dbReference type="NCBI Taxonomy" id="273131"/>
    <lineage>
        <taxon>Eukaryota</taxon>
        <taxon>Fungi</taxon>
        <taxon>Dikarya</taxon>
        <taxon>Ascomycota</taxon>
        <taxon>Saccharomycotina</taxon>
        <taxon>Saccharomycetes</taxon>
        <taxon>Saccharomycetales</taxon>
        <taxon>Saccharomycetaceae</taxon>
        <taxon>Nakaseomyces</taxon>
    </lineage>
</organism>
<feature type="region of interest" description="Disordered" evidence="5">
    <location>
        <begin position="62"/>
        <end position="90"/>
    </location>
</feature>
<evidence type="ECO:0000256" key="1">
    <source>
        <dbReference type="ARBA" id="ARBA00023125"/>
    </source>
</evidence>
<sequence>MSESVRLPSIQSLLNDEPYTLNSTERPLAQFHPHSHSHSHSHPNPQPQPQLKLKLEMDVGMERETPRSAGLQDTSSNAMAKKNKRRSNLPKETIQILNQWLLDHLHNPYPTQQEKRELLIKTGLTKIQLSNWFINVRRRKIFNDYYTLASNLPDNNTQSPQESNNNNNNNGPPVTIMSDNEFSQRFVQAPLTRRKKLIDRLEELKNLTNDANH</sequence>
<gene>
    <name evidence="7" type="ORF">RNJ44_02199</name>
</gene>
<dbReference type="EMBL" id="JBEVYD010000012">
    <property type="protein sequence ID" value="KAL3229112.1"/>
    <property type="molecule type" value="Genomic_DNA"/>
</dbReference>
<dbReference type="PROSITE" id="PS50071">
    <property type="entry name" value="HOMEOBOX_2"/>
    <property type="match status" value="1"/>
</dbReference>
<reference evidence="7 8" key="1">
    <citation type="submission" date="2024-05" db="EMBL/GenBank/DDBJ databases">
        <title>Long read based assembly of the Candida bracarensis genome reveals expanded adhesin content.</title>
        <authorList>
            <person name="Marcet-Houben M."/>
            <person name="Ksiezopolska E."/>
            <person name="Gabaldon T."/>
        </authorList>
    </citation>
    <scope>NUCLEOTIDE SEQUENCE [LARGE SCALE GENOMIC DNA]</scope>
    <source>
        <strain evidence="7 8">CBM6</strain>
    </source>
</reference>
<dbReference type="SUPFAM" id="SSF46689">
    <property type="entry name" value="Homeodomain-like"/>
    <property type="match status" value="1"/>
</dbReference>
<keyword evidence="1 4" id="KW-0238">DNA-binding</keyword>
<keyword evidence="2 4" id="KW-0371">Homeobox</keyword>
<dbReference type="Pfam" id="PF05920">
    <property type="entry name" value="Homeobox_KN"/>
    <property type="match status" value="1"/>
</dbReference>
<comment type="caution">
    <text evidence="7">The sequence shown here is derived from an EMBL/GenBank/DDBJ whole genome shotgun (WGS) entry which is preliminary data.</text>
</comment>
<dbReference type="InterPro" id="IPR008422">
    <property type="entry name" value="KN_HD"/>
</dbReference>
<dbReference type="GO" id="GO:0003677">
    <property type="term" value="F:DNA binding"/>
    <property type="evidence" value="ECO:0007669"/>
    <property type="project" value="UniProtKB-KW"/>
</dbReference>
<evidence type="ECO:0000256" key="3">
    <source>
        <dbReference type="ARBA" id="ARBA00023242"/>
    </source>
</evidence>
<dbReference type="Proteomes" id="UP001623330">
    <property type="component" value="Unassembled WGS sequence"/>
</dbReference>
<feature type="DNA-binding region" description="Homeobox" evidence="4">
    <location>
        <begin position="82"/>
        <end position="144"/>
    </location>
</feature>
<dbReference type="InterPro" id="IPR009057">
    <property type="entry name" value="Homeodomain-like_sf"/>
</dbReference>
<protein>
    <submittedName>
        <fullName evidence="7">Homeobox protein TOS8</fullName>
    </submittedName>
</protein>
<evidence type="ECO:0000256" key="5">
    <source>
        <dbReference type="SAM" id="MobiDB-lite"/>
    </source>
</evidence>
<dbReference type="InterPro" id="IPR001356">
    <property type="entry name" value="HD"/>
</dbReference>
<evidence type="ECO:0000256" key="4">
    <source>
        <dbReference type="PROSITE-ProRule" id="PRU00108"/>
    </source>
</evidence>
<comment type="subcellular location">
    <subcellularLocation>
        <location evidence="4">Nucleus</location>
    </subcellularLocation>
</comment>
<dbReference type="SMART" id="SM00389">
    <property type="entry name" value="HOX"/>
    <property type="match status" value="1"/>
</dbReference>
<dbReference type="Gene3D" id="1.10.10.60">
    <property type="entry name" value="Homeodomain-like"/>
    <property type="match status" value="1"/>
</dbReference>
<evidence type="ECO:0000313" key="8">
    <source>
        <dbReference type="Proteomes" id="UP001623330"/>
    </source>
</evidence>
<dbReference type="InterPro" id="IPR050224">
    <property type="entry name" value="TALE_homeobox"/>
</dbReference>
<dbReference type="PANTHER" id="PTHR11850">
    <property type="entry name" value="HOMEOBOX PROTEIN TRANSCRIPTION FACTORS"/>
    <property type="match status" value="1"/>
</dbReference>
<evidence type="ECO:0000313" key="7">
    <source>
        <dbReference type="EMBL" id="KAL3229112.1"/>
    </source>
</evidence>